<evidence type="ECO:0000313" key="3">
    <source>
        <dbReference type="Proteomes" id="UP000320055"/>
    </source>
</evidence>
<dbReference type="Proteomes" id="UP000320055">
    <property type="component" value="Unassembled WGS sequence"/>
</dbReference>
<sequence length="120" mass="13225">MKTTTKLLSAAIFGLATIAIAGSNHTVAQTVRESEAIDSTLNSECFNPISQGLSVETNNRFHKAQMQYRYSDVIGQELNLPEKRDFDLNVNFISEPKTFTASGSKLYCPCFPGASFCCFK</sequence>
<name>A0A563VNW3_9CYAN</name>
<dbReference type="RefSeq" id="WP_144871366.1">
    <property type="nucleotide sequence ID" value="NZ_LR213935.1"/>
</dbReference>
<evidence type="ECO:0000256" key="1">
    <source>
        <dbReference type="SAM" id="SignalP"/>
    </source>
</evidence>
<reference evidence="2 3" key="1">
    <citation type="submission" date="2019-01" db="EMBL/GenBank/DDBJ databases">
        <authorList>
            <person name="Brito A."/>
        </authorList>
    </citation>
    <scope>NUCLEOTIDE SEQUENCE [LARGE SCALE GENOMIC DNA]</scope>
    <source>
        <strain evidence="2">1</strain>
    </source>
</reference>
<feature type="signal peptide" evidence="1">
    <location>
        <begin position="1"/>
        <end position="21"/>
    </location>
</feature>
<dbReference type="EMBL" id="CAACVJ010000096">
    <property type="protein sequence ID" value="VEP13136.1"/>
    <property type="molecule type" value="Genomic_DNA"/>
</dbReference>
<protein>
    <submittedName>
        <fullName evidence="2">Uncharacterized protein</fullName>
    </submittedName>
</protein>
<dbReference type="AlphaFoldDB" id="A0A563VNW3"/>
<proteinExistence type="predicted"/>
<gene>
    <name evidence="2" type="ORF">H1P_1850002</name>
</gene>
<evidence type="ECO:0000313" key="2">
    <source>
        <dbReference type="EMBL" id="VEP13136.1"/>
    </source>
</evidence>
<keyword evidence="3" id="KW-1185">Reference proteome</keyword>
<accession>A0A563VNW3</accession>
<keyword evidence="1" id="KW-0732">Signal</keyword>
<feature type="chain" id="PRO_5022039012" evidence="1">
    <location>
        <begin position="22"/>
        <end position="120"/>
    </location>
</feature>
<organism evidence="2 3">
    <name type="scientific">Hyella patelloides LEGE 07179</name>
    <dbReference type="NCBI Taxonomy" id="945734"/>
    <lineage>
        <taxon>Bacteria</taxon>
        <taxon>Bacillati</taxon>
        <taxon>Cyanobacteriota</taxon>
        <taxon>Cyanophyceae</taxon>
        <taxon>Pleurocapsales</taxon>
        <taxon>Hyellaceae</taxon>
        <taxon>Hyella</taxon>
    </lineage>
</organism>